<dbReference type="PRINTS" id="PR00420">
    <property type="entry name" value="RNGMNOXGNASE"/>
</dbReference>
<dbReference type="InterPro" id="IPR036188">
    <property type="entry name" value="FAD/NAD-bd_sf"/>
</dbReference>
<evidence type="ECO:0000256" key="3">
    <source>
        <dbReference type="ARBA" id="ARBA00022827"/>
    </source>
</evidence>
<keyword evidence="6" id="KW-0503">Monooxygenase</keyword>
<dbReference type="Pfam" id="PF21274">
    <property type="entry name" value="Rng_hyd_C"/>
    <property type="match status" value="1"/>
</dbReference>
<gene>
    <name evidence="6" type="ORF">NMN56_022875</name>
</gene>
<dbReference type="InterPro" id="IPR002938">
    <property type="entry name" value="FAD-bd"/>
</dbReference>
<dbReference type="InterPro" id="IPR050641">
    <property type="entry name" value="RIFMO-like"/>
</dbReference>
<keyword evidence="2" id="KW-0285">Flavoprotein</keyword>
<organism evidence="6 7">
    <name type="scientific">Streptomyces iconiensis</name>
    <dbReference type="NCBI Taxonomy" id="1384038"/>
    <lineage>
        <taxon>Bacteria</taxon>
        <taxon>Bacillati</taxon>
        <taxon>Actinomycetota</taxon>
        <taxon>Actinomycetes</taxon>
        <taxon>Kitasatosporales</taxon>
        <taxon>Streptomycetaceae</taxon>
        <taxon>Streptomyces</taxon>
    </lineage>
</organism>
<evidence type="ECO:0000256" key="4">
    <source>
        <dbReference type="SAM" id="MobiDB-lite"/>
    </source>
</evidence>
<comment type="cofactor">
    <cofactor evidence="1">
        <name>FAD</name>
        <dbReference type="ChEBI" id="CHEBI:57692"/>
    </cofactor>
</comment>
<evidence type="ECO:0000256" key="1">
    <source>
        <dbReference type="ARBA" id="ARBA00001974"/>
    </source>
</evidence>
<sequence length="631" mass="68410">MFAPTLLVTNMFVTLDGPVADRSLRKHMAEWAPTRSGVVPSAVAVIVQGPGPVPCRRRAPGAGRRSFRRATAAGRTDRKSRTIHQRAKEQVMNENTHVADGTTTEAAPVLIVGGSLVGLSTAVFLTWHGVPVVLVDKHHGSSPHPRAIGFTTRTVEHFRQVGVDVPPSQQGMKPPRRARVESLTGTLLEEYPWTPGGAGAYGAENSPVHAIAITQDKLEPLLRDRSAELGADLRLGTELIGFVQDGDGVTATLRRRDDGHEYRLRAQYVVAADGATSAMREELGIARHGVGPLSVQRSILFRAPLDEYLQHGVVQFEIEQPDLKAFLTTYSDGRWVLMLSDDIERDADEQRLVVQQAVGRTDIPIELVTTGRWDLAGLIADRFSDGRVFLVGDAAHQLPPNRGGFGANTGIDDAHNLAWKLAAVLAGRSEPRLLDTYDAERRPVADLRHDQLFARADYKAYLTAPRTDVPVLDDASVELGQLYRSAAVLGADADLPPARRPEEWAGQPGTRAPHLWITVDGEEGSTLDLFRRDWVLLSEDERWAAAATRAAERSGIPVTFVGIGTDANPVEPNAFRTAYGLESTGAALVRPDGYIAWRTSSAPADPTQALNAALNATAVPTHTIETTARES</sequence>
<evidence type="ECO:0000313" key="6">
    <source>
        <dbReference type="EMBL" id="MDJ1134748.1"/>
    </source>
</evidence>
<protein>
    <submittedName>
        <fullName evidence="6">FAD-dependent monooxygenase</fullName>
    </submittedName>
</protein>
<dbReference type="Gene3D" id="3.50.50.60">
    <property type="entry name" value="FAD/NAD(P)-binding domain"/>
    <property type="match status" value="1"/>
</dbReference>
<name>A0ABT7A091_9ACTN</name>
<accession>A0ABT7A091</accession>
<dbReference type="PANTHER" id="PTHR43004:SF19">
    <property type="entry name" value="BINDING MONOOXYGENASE, PUTATIVE (JCVI)-RELATED"/>
    <property type="match status" value="1"/>
</dbReference>
<dbReference type="Gene3D" id="3.40.30.120">
    <property type="match status" value="1"/>
</dbReference>
<evidence type="ECO:0000313" key="7">
    <source>
        <dbReference type="Proteomes" id="UP001214441"/>
    </source>
</evidence>
<dbReference type="Gene3D" id="3.30.9.10">
    <property type="entry name" value="D-Amino Acid Oxidase, subunit A, domain 2"/>
    <property type="match status" value="1"/>
</dbReference>
<dbReference type="Pfam" id="PF01494">
    <property type="entry name" value="FAD_binding_3"/>
    <property type="match status" value="1"/>
</dbReference>
<evidence type="ECO:0000256" key="2">
    <source>
        <dbReference type="ARBA" id="ARBA00022630"/>
    </source>
</evidence>
<feature type="region of interest" description="Disordered" evidence="4">
    <location>
        <begin position="57"/>
        <end position="83"/>
    </location>
</feature>
<dbReference type="GO" id="GO:0004497">
    <property type="term" value="F:monooxygenase activity"/>
    <property type="evidence" value="ECO:0007669"/>
    <property type="project" value="UniProtKB-KW"/>
</dbReference>
<dbReference type="EMBL" id="JANCPR020000023">
    <property type="protein sequence ID" value="MDJ1134748.1"/>
    <property type="molecule type" value="Genomic_DNA"/>
</dbReference>
<evidence type="ECO:0000259" key="5">
    <source>
        <dbReference type="Pfam" id="PF01494"/>
    </source>
</evidence>
<dbReference type="PANTHER" id="PTHR43004">
    <property type="entry name" value="TRK SYSTEM POTASSIUM UPTAKE PROTEIN"/>
    <property type="match status" value="1"/>
</dbReference>
<dbReference type="Proteomes" id="UP001214441">
    <property type="component" value="Unassembled WGS sequence"/>
</dbReference>
<comment type="caution">
    <text evidence="6">The sequence shown here is derived from an EMBL/GenBank/DDBJ whole genome shotgun (WGS) entry which is preliminary data.</text>
</comment>
<proteinExistence type="predicted"/>
<keyword evidence="3" id="KW-0274">FAD</keyword>
<feature type="domain" description="FAD-binding" evidence="5">
    <location>
        <begin position="107"/>
        <end position="446"/>
    </location>
</feature>
<keyword evidence="7" id="KW-1185">Reference proteome</keyword>
<dbReference type="RefSeq" id="WP_280842867.1">
    <property type="nucleotide sequence ID" value="NZ_JANCPR020000023.1"/>
</dbReference>
<dbReference type="SUPFAM" id="SSF51905">
    <property type="entry name" value="FAD/NAD(P)-binding domain"/>
    <property type="match status" value="1"/>
</dbReference>
<keyword evidence="6" id="KW-0560">Oxidoreductase</keyword>
<reference evidence="6 7" key="1">
    <citation type="submission" date="2023-05" db="EMBL/GenBank/DDBJ databases">
        <title>Streptantibioticus silvisoli sp. nov., acidotolerant actinomycetes 1 from pine litter.</title>
        <authorList>
            <person name="Swiecimska M."/>
            <person name="Golinska P."/>
            <person name="Sangal V."/>
            <person name="Wachnowicz B."/>
            <person name="Goodfellow M."/>
        </authorList>
    </citation>
    <scope>NUCLEOTIDE SEQUENCE [LARGE SCALE GENOMIC DNA]</scope>
    <source>
        <strain evidence="6 7">DSM 42109</strain>
    </source>
</reference>